<reference evidence="1" key="1">
    <citation type="journal article" date="2012" name="PLoS ONE">
        <title>Gene sets for utilization of primary and secondary nutrition supplies in the distal gut of endangered iberian lynx.</title>
        <authorList>
            <person name="Alcaide M."/>
            <person name="Messina E."/>
            <person name="Richter M."/>
            <person name="Bargiela R."/>
            <person name="Peplies J."/>
            <person name="Huws S.A."/>
            <person name="Newbold C.J."/>
            <person name="Golyshin P.N."/>
            <person name="Simon M.A."/>
            <person name="Lopez G."/>
            <person name="Yakimov M.M."/>
            <person name="Ferrer M."/>
        </authorList>
    </citation>
    <scope>NUCLEOTIDE SEQUENCE</scope>
</reference>
<accession>J9G089</accession>
<sequence>MRAYPRLAGRLHQFIPWNRAIQQALAFARLQFRTLQDASQGPSHFTRTPTTGIVTHITDEERLLVTGHRQVETFFQRMSRSFQGKLMTHIPELLSQFLGSLFHLFLVVTVHHDHSLVARIVSPHIPDPDTRINHSRHRFHFGNQRIQRFGRFYAGAGPFARHQYRHRHPSLIGRFAFARLQAVNQILYTPAMRFTRIVMRSFAISRNQVTVQSHQPRRIAVKVHRRGHHDIVADDSAYLFHEFSFRIGYPLYATSPVVVEPESIVGHIGLDLFQRFVDKLLVRFACHRSAAPTPANLGRQPSSRFPQNRVGMQIIRHMHRLPKNGLPVGHKHTVFYLNACNTDARFFLRSSLWTERPGQQTRTQQEKCFFHCFPRFRYQSNDQRGF</sequence>
<evidence type="ECO:0000313" key="1">
    <source>
        <dbReference type="EMBL" id="EJW95207.1"/>
    </source>
</evidence>
<proteinExistence type="predicted"/>
<dbReference type="AlphaFoldDB" id="J9G089"/>
<dbReference type="EMBL" id="AMCI01005933">
    <property type="protein sequence ID" value="EJW95207.1"/>
    <property type="molecule type" value="Genomic_DNA"/>
</dbReference>
<protein>
    <submittedName>
        <fullName evidence="1">Uncharacterized protein</fullName>
    </submittedName>
</protein>
<organism evidence="1">
    <name type="scientific">gut metagenome</name>
    <dbReference type="NCBI Taxonomy" id="749906"/>
    <lineage>
        <taxon>unclassified sequences</taxon>
        <taxon>metagenomes</taxon>
        <taxon>organismal metagenomes</taxon>
    </lineage>
</organism>
<gene>
    <name evidence="1" type="ORF">EVA_16684</name>
</gene>
<name>J9G089_9ZZZZ</name>
<comment type="caution">
    <text evidence="1">The sequence shown here is derived from an EMBL/GenBank/DDBJ whole genome shotgun (WGS) entry which is preliminary data.</text>
</comment>